<feature type="chain" id="PRO_5043273244" description="PRA1 family protein" evidence="6">
    <location>
        <begin position="30"/>
        <end position="201"/>
    </location>
</feature>
<evidence type="ECO:0000256" key="6">
    <source>
        <dbReference type="SAM" id="SignalP"/>
    </source>
</evidence>
<evidence type="ECO:0000313" key="7">
    <source>
        <dbReference type="EMBL" id="CAI4020907.1"/>
    </source>
</evidence>
<dbReference type="EMBL" id="CAMXCT020006841">
    <property type="protein sequence ID" value="CAL1174282.1"/>
    <property type="molecule type" value="Genomic_DNA"/>
</dbReference>
<evidence type="ECO:0000256" key="2">
    <source>
        <dbReference type="ARBA" id="ARBA00022692"/>
    </source>
</evidence>
<evidence type="ECO:0000256" key="1">
    <source>
        <dbReference type="ARBA" id="ARBA00004141"/>
    </source>
</evidence>
<dbReference type="Proteomes" id="UP001152797">
    <property type="component" value="Unassembled WGS sequence"/>
</dbReference>
<keyword evidence="9" id="KW-1185">Reference proteome</keyword>
<reference evidence="8" key="2">
    <citation type="submission" date="2024-04" db="EMBL/GenBank/DDBJ databases">
        <authorList>
            <person name="Chen Y."/>
            <person name="Shah S."/>
            <person name="Dougan E. K."/>
            <person name="Thang M."/>
            <person name="Chan C."/>
        </authorList>
    </citation>
    <scope>NUCLEOTIDE SEQUENCE [LARGE SCALE GENOMIC DNA]</scope>
</reference>
<keyword evidence="3 5" id="KW-1133">Transmembrane helix</keyword>
<gene>
    <name evidence="7" type="ORF">C1SCF055_LOCUS45286</name>
</gene>
<dbReference type="AlphaFoldDB" id="A0A9P1GTR4"/>
<sequence>MAWLEALAEWHAKVSEAWLLVALRATVSAAREEAMEEHCAGLLQMVLAGAPVGVSPSQPWNDFLSDLRPPEHPQERVPSNLKRFAGNYINLIFCAAILTGSCMRPLLFTLCVVLQVVALLAPPEMFDVHLMQTKSAGGGFRSVGGPWIRYLMAVTAQIGLMSISLFCGQRGILVAVLLVLLHALFRARPWTVMAKEKLKGY</sequence>
<protein>
    <recommendedName>
        <fullName evidence="5">PRA1 family protein</fullName>
    </recommendedName>
</protein>
<accession>A0A9P1GTR4</accession>
<evidence type="ECO:0000313" key="9">
    <source>
        <dbReference type="Proteomes" id="UP001152797"/>
    </source>
</evidence>
<dbReference type="Pfam" id="PF03208">
    <property type="entry name" value="PRA1"/>
    <property type="match status" value="1"/>
</dbReference>
<dbReference type="EMBL" id="CAMXCT030006841">
    <property type="protein sequence ID" value="CAL4808219.1"/>
    <property type="molecule type" value="Genomic_DNA"/>
</dbReference>
<comment type="similarity">
    <text evidence="5">Belongs to the PRA1 family.</text>
</comment>
<evidence type="ECO:0000256" key="3">
    <source>
        <dbReference type="ARBA" id="ARBA00022989"/>
    </source>
</evidence>
<dbReference type="EMBL" id="CAMXCT010006841">
    <property type="protein sequence ID" value="CAI4020907.1"/>
    <property type="molecule type" value="Genomic_DNA"/>
</dbReference>
<dbReference type="InterPro" id="IPR004895">
    <property type="entry name" value="Prenylated_rab_accept_PRA1"/>
</dbReference>
<name>A0A9P1GTR4_9DINO</name>
<proteinExistence type="inferred from homology"/>
<evidence type="ECO:0000313" key="8">
    <source>
        <dbReference type="EMBL" id="CAL1174282.1"/>
    </source>
</evidence>
<dbReference type="OrthoDB" id="430381at2759"/>
<dbReference type="GO" id="GO:0016020">
    <property type="term" value="C:membrane"/>
    <property type="evidence" value="ECO:0007669"/>
    <property type="project" value="UniProtKB-SubCell"/>
</dbReference>
<comment type="subcellular location">
    <subcellularLocation>
        <location evidence="1 5">Membrane</location>
        <topology evidence="1 5">Multi-pass membrane protein</topology>
    </subcellularLocation>
</comment>
<keyword evidence="6" id="KW-0732">Signal</keyword>
<comment type="caution">
    <text evidence="7">The sequence shown here is derived from an EMBL/GenBank/DDBJ whole genome shotgun (WGS) entry which is preliminary data.</text>
</comment>
<keyword evidence="4 5" id="KW-0472">Membrane</keyword>
<comment type="caution">
    <text evidence="5">Lacks conserved residue(s) required for the propagation of feature annotation.</text>
</comment>
<feature type="signal peptide" evidence="6">
    <location>
        <begin position="1"/>
        <end position="29"/>
    </location>
</feature>
<evidence type="ECO:0000256" key="5">
    <source>
        <dbReference type="RuleBase" id="RU363107"/>
    </source>
</evidence>
<organism evidence="7">
    <name type="scientific">Cladocopium goreaui</name>
    <dbReference type="NCBI Taxonomy" id="2562237"/>
    <lineage>
        <taxon>Eukaryota</taxon>
        <taxon>Sar</taxon>
        <taxon>Alveolata</taxon>
        <taxon>Dinophyceae</taxon>
        <taxon>Suessiales</taxon>
        <taxon>Symbiodiniaceae</taxon>
        <taxon>Cladocopium</taxon>
    </lineage>
</organism>
<keyword evidence="2 5" id="KW-0812">Transmembrane</keyword>
<evidence type="ECO:0000256" key="4">
    <source>
        <dbReference type="ARBA" id="ARBA00023136"/>
    </source>
</evidence>
<feature type="transmembrane region" description="Helical" evidence="5">
    <location>
        <begin position="84"/>
        <end position="100"/>
    </location>
</feature>
<reference evidence="7" key="1">
    <citation type="submission" date="2022-10" db="EMBL/GenBank/DDBJ databases">
        <authorList>
            <person name="Chen Y."/>
            <person name="Dougan E. K."/>
            <person name="Chan C."/>
            <person name="Rhodes N."/>
            <person name="Thang M."/>
        </authorList>
    </citation>
    <scope>NUCLEOTIDE SEQUENCE</scope>
</reference>